<protein>
    <submittedName>
        <fullName evidence="1">7865_t:CDS:1</fullName>
    </submittedName>
</protein>
<evidence type="ECO:0000313" key="1">
    <source>
        <dbReference type="EMBL" id="CAG8840058.1"/>
    </source>
</evidence>
<name>A0ACA9SIM2_9GLOM</name>
<accession>A0ACA9SIM2</accession>
<comment type="caution">
    <text evidence="1">The sequence shown here is derived from an EMBL/GenBank/DDBJ whole genome shotgun (WGS) entry which is preliminary data.</text>
</comment>
<sequence>KVLQKPDKREVSDNIEATQRKSKRIDDGSRSEITFSDGLTCLSDFPVIRNIESSVSSTEETRDNLTAIPVTVETSPTQDDASESSKSYPKKSLFVNTKVNTKIPSQNAFNTVCDTDWNKFKVPELKAKCKELGLHVSGTKKVLIERILSYYHVDPNQTKNVEKVLQKPDKRE</sequence>
<keyword evidence="2" id="KW-1185">Reference proteome</keyword>
<organism evidence="1 2">
    <name type="scientific">Racocetra persica</name>
    <dbReference type="NCBI Taxonomy" id="160502"/>
    <lineage>
        <taxon>Eukaryota</taxon>
        <taxon>Fungi</taxon>
        <taxon>Fungi incertae sedis</taxon>
        <taxon>Mucoromycota</taxon>
        <taxon>Glomeromycotina</taxon>
        <taxon>Glomeromycetes</taxon>
        <taxon>Diversisporales</taxon>
        <taxon>Gigasporaceae</taxon>
        <taxon>Racocetra</taxon>
    </lineage>
</organism>
<feature type="non-terminal residue" evidence="1">
    <location>
        <position position="172"/>
    </location>
</feature>
<reference evidence="1" key="1">
    <citation type="submission" date="2021-06" db="EMBL/GenBank/DDBJ databases">
        <authorList>
            <person name="Kallberg Y."/>
            <person name="Tangrot J."/>
            <person name="Rosling A."/>
        </authorList>
    </citation>
    <scope>NUCLEOTIDE SEQUENCE</scope>
    <source>
        <strain evidence="1">MA461A</strain>
    </source>
</reference>
<gene>
    <name evidence="1" type="ORF">RPERSI_LOCUS31283</name>
</gene>
<dbReference type="EMBL" id="CAJVQC010125599">
    <property type="protein sequence ID" value="CAG8840058.1"/>
    <property type="molecule type" value="Genomic_DNA"/>
</dbReference>
<dbReference type="Proteomes" id="UP000789920">
    <property type="component" value="Unassembled WGS sequence"/>
</dbReference>
<feature type="non-terminal residue" evidence="1">
    <location>
        <position position="1"/>
    </location>
</feature>
<evidence type="ECO:0000313" key="2">
    <source>
        <dbReference type="Proteomes" id="UP000789920"/>
    </source>
</evidence>
<proteinExistence type="predicted"/>